<protein>
    <recommendedName>
        <fullName evidence="2">DUF7778 domain-containing protein</fullName>
    </recommendedName>
</protein>
<keyword evidence="4" id="KW-1185">Reference proteome</keyword>
<feature type="domain" description="DUF7778" evidence="2">
    <location>
        <begin position="17"/>
        <end position="139"/>
    </location>
</feature>
<feature type="region of interest" description="Disordered" evidence="1">
    <location>
        <begin position="245"/>
        <end position="322"/>
    </location>
</feature>
<dbReference type="AlphaFoldDB" id="A0A8S1HT46"/>
<feature type="region of interest" description="Disordered" evidence="1">
    <location>
        <begin position="167"/>
        <end position="222"/>
    </location>
</feature>
<accession>A0A8S1HT46</accession>
<dbReference type="Pfam" id="PF24998">
    <property type="entry name" value="DUF7778"/>
    <property type="match status" value="1"/>
</dbReference>
<comment type="caution">
    <text evidence="3">The sequence shown here is derived from an EMBL/GenBank/DDBJ whole genome shotgun (WGS) entry which is preliminary data.</text>
</comment>
<dbReference type="InterPro" id="IPR056680">
    <property type="entry name" value="DUF7778"/>
</dbReference>
<name>A0A8S1HT46_9PELO</name>
<evidence type="ECO:0000256" key="1">
    <source>
        <dbReference type="SAM" id="MobiDB-lite"/>
    </source>
</evidence>
<dbReference type="Proteomes" id="UP000835052">
    <property type="component" value="Unassembled WGS sequence"/>
</dbReference>
<dbReference type="EMBL" id="CAJGYM010000115">
    <property type="protein sequence ID" value="CAD6198094.1"/>
    <property type="molecule type" value="Genomic_DNA"/>
</dbReference>
<dbReference type="PANTHER" id="PTHR36947">
    <property type="entry name" value="PROTEIN CBG04364"/>
    <property type="match status" value="1"/>
</dbReference>
<dbReference type="OrthoDB" id="5792480at2759"/>
<feature type="compositionally biased region" description="Polar residues" evidence="1">
    <location>
        <begin position="167"/>
        <end position="193"/>
    </location>
</feature>
<gene>
    <name evidence="3" type="ORF">CAUJ_LOCUS14001</name>
</gene>
<proteinExistence type="predicted"/>
<sequence>MTAERIESFRVTKSFAKFMELPHMLEWKVSDQDVMVTGRVLSYFRSKGFFLDSLSSLKGRPMTLTKKGFLLIYEKQDRGLVVDLRTVKRIITTTDMYKSRKTSFKRCHIKLKFAQGNIHLFLIGEQIAAWRNAICTVHESNRKACPHEVEEENSPSPVEETLPAKITQGSSHTARNQTEQSTVSEWLSGTSEPTDSEDDTNSGMITVIERPPVELPSLRRGRRRVSSMRQILENDLMEELRSKVSTTQKTTPAVVSRSNSIRVPGAPKKEPAATKNSFSFFYPAAQDGETESARQSKMPVRKSGKAAPPEEDPTWWQKSLRC</sequence>
<evidence type="ECO:0000259" key="2">
    <source>
        <dbReference type="Pfam" id="PF24998"/>
    </source>
</evidence>
<dbReference type="PANTHER" id="PTHR36947:SF10">
    <property type="entry name" value="PH DOMAIN-CONTAINING PROTEIN"/>
    <property type="match status" value="1"/>
</dbReference>
<reference evidence="3" key="1">
    <citation type="submission" date="2020-10" db="EMBL/GenBank/DDBJ databases">
        <authorList>
            <person name="Kikuchi T."/>
        </authorList>
    </citation>
    <scope>NUCLEOTIDE SEQUENCE</scope>
    <source>
        <strain evidence="3">NKZ352</strain>
    </source>
</reference>
<evidence type="ECO:0000313" key="4">
    <source>
        <dbReference type="Proteomes" id="UP000835052"/>
    </source>
</evidence>
<feature type="compositionally biased region" description="Polar residues" evidence="1">
    <location>
        <begin position="245"/>
        <end position="261"/>
    </location>
</feature>
<organism evidence="3 4">
    <name type="scientific">Caenorhabditis auriculariae</name>
    <dbReference type="NCBI Taxonomy" id="2777116"/>
    <lineage>
        <taxon>Eukaryota</taxon>
        <taxon>Metazoa</taxon>
        <taxon>Ecdysozoa</taxon>
        <taxon>Nematoda</taxon>
        <taxon>Chromadorea</taxon>
        <taxon>Rhabditida</taxon>
        <taxon>Rhabditina</taxon>
        <taxon>Rhabditomorpha</taxon>
        <taxon>Rhabditoidea</taxon>
        <taxon>Rhabditidae</taxon>
        <taxon>Peloderinae</taxon>
        <taxon>Caenorhabditis</taxon>
    </lineage>
</organism>
<evidence type="ECO:0000313" key="3">
    <source>
        <dbReference type="EMBL" id="CAD6198094.1"/>
    </source>
</evidence>